<comment type="caution">
    <text evidence="9">The sequence shown here is derived from an EMBL/GenBank/DDBJ whole genome shotgun (WGS) entry which is preliminary data.</text>
</comment>
<dbReference type="AlphaFoldDB" id="A0A255XSB6"/>
<dbReference type="Pfam" id="PF03918">
    <property type="entry name" value="CcmH"/>
    <property type="match status" value="1"/>
</dbReference>
<dbReference type="Proteomes" id="UP000216361">
    <property type="component" value="Unassembled WGS sequence"/>
</dbReference>
<dbReference type="PANTHER" id="PTHR47870">
    <property type="entry name" value="CYTOCHROME C-TYPE BIOGENESIS PROTEIN CCMH"/>
    <property type="match status" value="1"/>
</dbReference>
<dbReference type="GO" id="GO:0017004">
    <property type="term" value="P:cytochrome complex assembly"/>
    <property type="evidence" value="ECO:0007669"/>
    <property type="project" value="UniProtKB-KW"/>
</dbReference>
<protein>
    <recommendedName>
        <fullName evidence="7">Cytochrome c-type biogenesis protein</fullName>
    </recommendedName>
</protein>
<dbReference type="OrthoDB" id="9804975at2"/>
<feature type="signal peptide" evidence="7">
    <location>
        <begin position="1"/>
        <end position="20"/>
    </location>
</feature>
<sequence length="151" mass="16524">MIRRLALALVLLAGPLAALGPDEILADPALEARARALSRELRCLVCQSESIDDSNADLARDLRLLVRRRLLAGDSDAAVLAYIHERYGDFVLMRPPVTDRTALLWFGPFGLLAGVGGLLLIHARRKTKTPVAPVPLTAAEREQLRQLEKDA</sequence>
<name>A0A255XSB6_9PROT</name>
<feature type="domain" description="CcmH/CycL/Ccl2/NrfF N-terminal" evidence="8">
    <location>
        <begin position="7"/>
        <end position="147"/>
    </location>
</feature>
<evidence type="ECO:0000256" key="2">
    <source>
        <dbReference type="ARBA" id="ARBA00022617"/>
    </source>
</evidence>
<evidence type="ECO:0000256" key="6">
    <source>
        <dbReference type="ARBA" id="ARBA00023004"/>
    </source>
</evidence>
<comment type="function">
    <text evidence="7">Possible subunit of a heme lyase.</text>
</comment>
<evidence type="ECO:0000259" key="8">
    <source>
        <dbReference type="Pfam" id="PF03918"/>
    </source>
</evidence>
<evidence type="ECO:0000256" key="4">
    <source>
        <dbReference type="ARBA" id="ARBA00022729"/>
    </source>
</evidence>
<organism evidence="9 10">
    <name type="scientific">Elstera cyanobacteriorum</name>
    <dbReference type="NCBI Taxonomy" id="2022747"/>
    <lineage>
        <taxon>Bacteria</taxon>
        <taxon>Pseudomonadati</taxon>
        <taxon>Pseudomonadota</taxon>
        <taxon>Alphaproteobacteria</taxon>
        <taxon>Rhodospirillales</taxon>
        <taxon>Rhodospirillaceae</taxon>
        <taxon>Elstera</taxon>
    </lineage>
</organism>
<evidence type="ECO:0000313" key="10">
    <source>
        <dbReference type="Proteomes" id="UP000216361"/>
    </source>
</evidence>
<keyword evidence="7" id="KW-0812">Transmembrane</keyword>
<keyword evidence="10" id="KW-1185">Reference proteome</keyword>
<dbReference type="EMBL" id="NOXS01000030">
    <property type="protein sequence ID" value="OYQ19781.1"/>
    <property type="molecule type" value="Genomic_DNA"/>
</dbReference>
<evidence type="ECO:0000313" key="9">
    <source>
        <dbReference type="EMBL" id="OYQ19781.1"/>
    </source>
</evidence>
<dbReference type="GO" id="GO:0005886">
    <property type="term" value="C:plasma membrane"/>
    <property type="evidence" value="ECO:0007669"/>
    <property type="project" value="TreeGrafter"/>
</dbReference>
<feature type="chain" id="PRO_5011827281" description="Cytochrome c-type biogenesis protein" evidence="7">
    <location>
        <begin position="21"/>
        <end position="151"/>
    </location>
</feature>
<dbReference type="InterPro" id="IPR051263">
    <property type="entry name" value="C-type_cytochrome_biogenesis"/>
</dbReference>
<dbReference type="InterPro" id="IPR038297">
    <property type="entry name" value="CcmH/CycL/NrfF/Ccl2_sf"/>
</dbReference>
<dbReference type="GO" id="GO:0046872">
    <property type="term" value="F:metal ion binding"/>
    <property type="evidence" value="ECO:0007669"/>
    <property type="project" value="UniProtKB-KW"/>
</dbReference>
<feature type="transmembrane region" description="Helical" evidence="7">
    <location>
        <begin position="102"/>
        <end position="121"/>
    </location>
</feature>
<dbReference type="PANTHER" id="PTHR47870:SF1">
    <property type="entry name" value="CYTOCHROME C-TYPE BIOGENESIS PROTEIN CCMH"/>
    <property type="match status" value="1"/>
</dbReference>
<keyword evidence="5" id="KW-0201">Cytochrome c-type biogenesis</keyword>
<keyword evidence="4 7" id="KW-0732">Signal</keyword>
<comment type="similarity">
    <text evidence="1 7">Belongs to the CcmH/CycL/Ccl2/NrfF family.</text>
</comment>
<keyword evidence="2 7" id="KW-0349">Heme</keyword>
<keyword evidence="7" id="KW-1133">Transmembrane helix</keyword>
<keyword evidence="7" id="KW-0472">Membrane</keyword>
<keyword evidence="6 7" id="KW-0408">Iron</keyword>
<proteinExistence type="inferred from homology"/>
<reference evidence="9 10" key="1">
    <citation type="submission" date="2017-07" db="EMBL/GenBank/DDBJ databases">
        <title>Elstera cyanobacteriorum sp. nov., a novel bacterium isolated from cyanobacterial aggregates in a eutrophic lake.</title>
        <authorList>
            <person name="Cai H."/>
        </authorList>
    </citation>
    <scope>NUCLEOTIDE SEQUENCE [LARGE SCALE GENOMIC DNA]</scope>
    <source>
        <strain evidence="9 10">TH019</strain>
    </source>
</reference>
<evidence type="ECO:0000256" key="7">
    <source>
        <dbReference type="RuleBase" id="RU364112"/>
    </source>
</evidence>
<evidence type="ECO:0000256" key="5">
    <source>
        <dbReference type="ARBA" id="ARBA00022748"/>
    </source>
</evidence>
<dbReference type="CDD" id="cd16378">
    <property type="entry name" value="CcmH_N"/>
    <property type="match status" value="1"/>
</dbReference>
<accession>A0A255XSB6</accession>
<dbReference type="InterPro" id="IPR005616">
    <property type="entry name" value="CcmH/CycL/Ccl2/NrfF_N"/>
</dbReference>
<dbReference type="RefSeq" id="WP_094408200.1">
    <property type="nucleotide sequence ID" value="NZ_BMJZ01000006.1"/>
</dbReference>
<gene>
    <name evidence="9" type="ORF">CHR90_06575</name>
</gene>
<dbReference type="Gene3D" id="1.10.8.640">
    <property type="entry name" value="Cytochrome C biogenesis protein"/>
    <property type="match status" value="1"/>
</dbReference>
<keyword evidence="3 7" id="KW-0479">Metal-binding</keyword>
<evidence type="ECO:0000256" key="3">
    <source>
        <dbReference type="ARBA" id="ARBA00022723"/>
    </source>
</evidence>
<evidence type="ECO:0000256" key="1">
    <source>
        <dbReference type="ARBA" id="ARBA00010342"/>
    </source>
</evidence>